<dbReference type="GO" id="GO:0006508">
    <property type="term" value="P:proteolysis"/>
    <property type="evidence" value="ECO:0007669"/>
    <property type="project" value="InterPro"/>
</dbReference>
<sequence>MNYEFYADVFFLSNFYLDFLAVYLTSEILQQKKKLLRYLLCSAVSSVIGCVLFLVITDYDLYLLCIHFIVNPGMVIGCFFPAGKRIYGKAFGLMYFTILLLGGSVEWLYHTIAGGSYYELCLLSAAVPVLVFLYILRQRRKKVHCFYQVSVEYQGKTLDVQALYDTGNNLIDPYVRQPVHIISRNVYKMLIEQEQASIRLVPFSSVGCKNGILEVFTVEKIKIKWDEKEIELAPAVLAAADDRLFEHRPYQMILNRCVGGKMGRKEEEICI</sequence>
<feature type="transmembrane region" description="Helical" evidence="1">
    <location>
        <begin position="92"/>
        <end position="110"/>
    </location>
</feature>
<keyword evidence="1" id="KW-0812">Transmembrane</keyword>
<dbReference type="AlphaFoldDB" id="A0A923RUK9"/>
<evidence type="ECO:0000313" key="2">
    <source>
        <dbReference type="EMBL" id="MBC5713334.1"/>
    </source>
</evidence>
<dbReference type="GO" id="GO:0030436">
    <property type="term" value="P:asexual sporulation"/>
    <property type="evidence" value="ECO:0007669"/>
    <property type="project" value="InterPro"/>
</dbReference>
<dbReference type="Proteomes" id="UP000606720">
    <property type="component" value="Unassembled WGS sequence"/>
</dbReference>
<keyword evidence="3" id="KW-1185">Reference proteome</keyword>
<organism evidence="2 3">
    <name type="scientific">Roseburia zhanii</name>
    <dbReference type="NCBI Taxonomy" id="2763064"/>
    <lineage>
        <taxon>Bacteria</taxon>
        <taxon>Bacillati</taxon>
        <taxon>Bacillota</taxon>
        <taxon>Clostridia</taxon>
        <taxon>Lachnospirales</taxon>
        <taxon>Lachnospiraceae</taxon>
        <taxon>Roseburia</taxon>
    </lineage>
</organism>
<dbReference type="RefSeq" id="WP_186866295.1">
    <property type="nucleotide sequence ID" value="NZ_JACOPH010000002.1"/>
</dbReference>
<feature type="transmembrane region" description="Helical" evidence="1">
    <location>
        <begin position="36"/>
        <end position="55"/>
    </location>
</feature>
<protein>
    <submittedName>
        <fullName evidence="2">Sigma-E processing peptidase SpoIIGA</fullName>
    </submittedName>
</protein>
<dbReference type="InterPro" id="IPR005081">
    <property type="entry name" value="SpoIIGA"/>
</dbReference>
<dbReference type="Pfam" id="PF03419">
    <property type="entry name" value="Peptidase_U4"/>
    <property type="match status" value="1"/>
</dbReference>
<dbReference type="EMBL" id="JACOPH010000002">
    <property type="protein sequence ID" value="MBC5713334.1"/>
    <property type="molecule type" value="Genomic_DNA"/>
</dbReference>
<gene>
    <name evidence="2" type="ORF">H8S17_03755</name>
</gene>
<accession>A0A923RUK9</accession>
<dbReference type="GO" id="GO:0004190">
    <property type="term" value="F:aspartic-type endopeptidase activity"/>
    <property type="evidence" value="ECO:0007669"/>
    <property type="project" value="InterPro"/>
</dbReference>
<evidence type="ECO:0000256" key="1">
    <source>
        <dbReference type="SAM" id="Phobius"/>
    </source>
</evidence>
<proteinExistence type="predicted"/>
<feature type="transmembrane region" description="Helical" evidence="1">
    <location>
        <begin position="61"/>
        <end position="80"/>
    </location>
</feature>
<feature type="transmembrane region" description="Helical" evidence="1">
    <location>
        <begin position="6"/>
        <end position="24"/>
    </location>
</feature>
<name>A0A923RUK9_9FIRM</name>
<reference evidence="2" key="1">
    <citation type="submission" date="2020-08" db="EMBL/GenBank/DDBJ databases">
        <title>Genome public.</title>
        <authorList>
            <person name="Liu C."/>
            <person name="Sun Q."/>
        </authorList>
    </citation>
    <scope>NUCLEOTIDE SEQUENCE</scope>
    <source>
        <strain evidence="2">BX1005</strain>
    </source>
</reference>
<feature type="transmembrane region" description="Helical" evidence="1">
    <location>
        <begin position="116"/>
        <end position="136"/>
    </location>
</feature>
<evidence type="ECO:0000313" key="3">
    <source>
        <dbReference type="Proteomes" id="UP000606720"/>
    </source>
</evidence>
<keyword evidence="1" id="KW-0472">Membrane</keyword>
<keyword evidence="1" id="KW-1133">Transmembrane helix</keyword>
<comment type="caution">
    <text evidence="2">The sequence shown here is derived from an EMBL/GenBank/DDBJ whole genome shotgun (WGS) entry which is preliminary data.</text>
</comment>